<evidence type="ECO:0000256" key="2">
    <source>
        <dbReference type="ARBA" id="ARBA00011207"/>
    </source>
</evidence>
<proteinExistence type="inferred from homology"/>
<feature type="chain" id="PRO_5044806547" description="Insulin-like domain-containing protein" evidence="7">
    <location>
        <begin position="22"/>
        <end position="126"/>
    </location>
</feature>
<dbReference type="PANTHER" id="PTHR13647:SF4">
    <property type="entry name" value="INSULIN-LIKE PEPTIDE 1-RELATED"/>
    <property type="match status" value="1"/>
</dbReference>
<gene>
    <name evidence="9" type="ORF">HHI36_010539</name>
</gene>
<keyword evidence="4 7" id="KW-0732">Signal</keyword>
<feature type="domain" description="Insulin-like" evidence="8">
    <location>
        <begin position="30"/>
        <end position="125"/>
    </location>
</feature>
<dbReference type="Pfam" id="PF00049">
    <property type="entry name" value="Insulin"/>
    <property type="match status" value="1"/>
</dbReference>
<name>A0ABD2MJ20_9CUCU</name>
<accession>A0ABD2MJ20</accession>
<dbReference type="AlphaFoldDB" id="A0ABD2MJ20"/>
<comment type="subcellular location">
    <subcellularLocation>
        <location evidence="6">Secreted</location>
    </subcellularLocation>
</comment>
<reference evidence="9 10" key="1">
    <citation type="journal article" date="2021" name="BMC Biol.">
        <title>Horizontally acquired antibacterial genes associated with adaptive radiation of ladybird beetles.</title>
        <authorList>
            <person name="Li H.S."/>
            <person name="Tang X.F."/>
            <person name="Huang Y.H."/>
            <person name="Xu Z.Y."/>
            <person name="Chen M.L."/>
            <person name="Du X.Y."/>
            <person name="Qiu B.Y."/>
            <person name="Chen P.T."/>
            <person name="Zhang W."/>
            <person name="Slipinski A."/>
            <person name="Escalona H.E."/>
            <person name="Waterhouse R.M."/>
            <person name="Zwick A."/>
            <person name="Pang H."/>
        </authorList>
    </citation>
    <scope>NUCLEOTIDE SEQUENCE [LARGE SCALE GENOMIC DNA]</scope>
    <source>
        <strain evidence="9">SYSU2018</strain>
    </source>
</reference>
<evidence type="ECO:0000313" key="9">
    <source>
        <dbReference type="EMBL" id="KAL3266362.1"/>
    </source>
</evidence>
<keyword evidence="6" id="KW-0964">Secreted</keyword>
<dbReference type="SUPFAM" id="SSF56994">
    <property type="entry name" value="Insulin-like"/>
    <property type="match status" value="1"/>
</dbReference>
<dbReference type="Proteomes" id="UP001516400">
    <property type="component" value="Unassembled WGS sequence"/>
</dbReference>
<sequence length="126" mass="14687">MIIKLLVSLVILFILLSQCSSSIPFRHKRMKLCGNRLVEAMSLICKKRYNSPNIKRSINFKQDVLDDSSMPDYSEDYSPNAVSTPYLDRLFDNDNTFFIPMRHQRGIVDECCKKSCSREDLEAYCY</sequence>
<evidence type="ECO:0000256" key="6">
    <source>
        <dbReference type="RuleBase" id="RU000406"/>
    </source>
</evidence>
<dbReference type="InterPro" id="IPR022352">
    <property type="entry name" value="Ins/IGF/rlx"/>
</dbReference>
<feature type="signal peptide" evidence="7">
    <location>
        <begin position="1"/>
        <end position="21"/>
    </location>
</feature>
<comment type="subunit">
    <text evidence="2">Heterodimer of a B chain and an A chain linked by two disulfide bonds.</text>
</comment>
<dbReference type="PRINTS" id="PR00276">
    <property type="entry name" value="INSULINFAMLY"/>
</dbReference>
<organism evidence="9 10">
    <name type="scientific">Cryptolaemus montrouzieri</name>
    <dbReference type="NCBI Taxonomy" id="559131"/>
    <lineage>
        <taxon>Eukaryota</taxon>
        <taxon>Metazoa</taxon>
        <taxon>Ecdysozoa</taxon>
        <taxon>Arthropoda</taxon>
        <taxon>Hexapoda</taxon>
        <taxon>Insecta</taxon>
        <taxon>Pterygota</taxon>
        <taxon>Neoptera</taxon>
        <taxon>Endopterygota</taxon>
        <taxon>Coleoptera</taxon>
        <taxon>Polyphaga</taxon>
        <taxon>Cucujiformia</taxon>
        <taxon>Coccinelloidea</taxon>
        <taxon>Coccinellidae</taxon>
        <taxon>Scymninae</taxon>
        <taxon>Scymnini</taxon>
        <taxon>Cryptolaemus</taxon>
    </lineage>
</organism>
<dbReference type="Gene3D" id="1.10.100.10">
    <property type="entry name" value="Insulin-like"/>
    <property type="match status" value="1"/>
</dbReference>
<dbReference type="PANTHER" id="PTHR13647">
    <property type="entry name" value="INSULIN-LIKE PEPTIDE 2-RELATED"/>
    <property type="match status" value="1"/>
</dbReference>
<dbReference type="GO" id="GO:0005576">
    <property type="term" value="C:extracellular region"/>
    <property type="evidence" value="ECO:0007669"/>
    <property type="project" value="UniProtKB-SubCell"/>
</dbReference>
<evidence type="ECO:0000256" key="4">
    <source>
        <dbReference type="ARBA" id="ARBA00022729"/>
    </source>
</evidence>
<dbReference type="PROSITE" id="PS00262">
    <property type="entry name" value="INSULIN"/>
    <property type="match status" value="1"/>
</dbReference>
<evidence type="ECO:0000256" key="7">
    <source>
        <dbReference type="SAM" id="SignalP"/>
    </source>
</evidence>
<dbReference type="InterPro" id="IPR016179">
    <property type="entry name" value="Insulin-like"/>
</dbReference>
<dbReference type="InterPro" id="IPR036438">
    <property type="entry name" value="Insulin-like_sf"/>
</dbReference>
<comment type="similarity">
    <text evidence="1 6">Belongs to the insulin family.</text>
</comment>
<dbReference type="InterPro" id="IPR022353">
    <property type="entry name" value="Insulin_CS"/>
</dbReference>
<evidence type="ECO:0000256" key="3">
    <source>
        <dbReference type="ARBA" id="ARBA00022685"/>
    </source>
</evidence>
<keyword evidence="5" id="KW-1015">Disulfide bond</keyword>
<evidence type="ECO:0000256" key="1">
    <source>
        <dbReference type="ARBA" id="ARBA00009034"/>
    </source>
</evidence>
<comment type="caution">
    <text evidence="9">The sequence shown here is derived from an EMBL/GenBank/DDBJ whole genome shotgun (WGS) entry which is preliminary data.</text>
</comment>
<protein>
    <recommendedName>
        <fullName evidence="8">Insulin-like domain-containing protein</fullName>
    </recommendedName>
</protein>
<keyword evidence="3" id="KW-0165">Cleavage on pair of basic residues</keyword>
<dbReference type="SMART" id="SM00078">
    <property type="entry name" value="IlGF"/>
    <property type="match status" value="1"/>
</dbReference>
<evidence type="ECO:0000256" key="5">
    <source>
        <dbReference type="ARBA" id="ARBA00023157"/>
    </source>
</evidence>
<keyword evidence="10" id="KW-1185">Reference proteome</keyword>
<evidence type="ECO:0000313" key="10">
    <source>
        <dbReference type="Proteomes" id="UP001516400"/>
    </source>
</evidence>
<evidence type="ECO:0000259" key="8">
    <source>
        <dbReference type="SMART" id="SM00078"/>
    </source>
</evidence>
<dbReference type="EMBL" id="JABFTP020000001">
    <property type="protein sequence ID" value="KAL3266362.1"/>
    <property type="molecule type" value="Genomic_DNA"/>
</dbReference>